<keyword evidence="1" id="KW-1133">Transmembrane helix</keyword>
<name>A0A9X4F2I0_9VIBR</name>
<dbReference type="Proteomes" id="UP001239257">
    <property type="component" value="Chromosome 2"/>
</dbReference>
<keyword evidence="1" id="KW-0472">Membrane</keyword>
<keyword evidence="1" id="KW-0812">Transmembrane</keyword>
<feature type="transmembrane region" description="Helical" evidence="1">
    <location>
        <begin position="67"/>
        <end position="87"/>
    </location>
</feature>
<evidence type="ECO:0000313" key="6">
    <source>
        <dbReference type="Proteomes" id="UP001152658"/>
    </source>
</evidence>
<dbReference type="Proteomes" id="UP001152658">
    <property type="component" value="Unassembled WGS sequence"/>
</dbReference>
<reference evidence="3" key="1">
    <citation type="submission" date="2022-02" db="EMBL/GenBank/DDBJ databases">
        <title>Emergence and expansion in Europe of a Vibrio aestuarianus clonal complex pathogenic for oysters.</title>
        <authorList>
            <person name="Mesnil A."/>
            <person name="Travers M.-A."/>
        </authorList>
    </citation>
    <scope>NUCLEOTIDE SEQUENCE</scope>
    <source>
        <strain evidence="3">19_064_11T1</strain>
        <strain evidence="4">U29</strain>
    </source>
</reference>
<dbReference type="EMBL" id="JAKNBA010000004">
    <property type="protein sequence ID" value="MDE1241362.1"/>
    <property type="molecule type" value="Genomic_DNA"/>
</dbReference>
<dbReference type="EMBL" id="CALYLK010000001">
    <property type="protein sequence ID" value="CAH8191897.1"/>
    <property type="molecule type" value="Genomic_DNA"/>
</dbReference>
<evidence type="ECO:0000313" key="2">
    <source>
        <dbReference type="EMBL" id="CAH8191897.1"/>
    </source>
</evidence>
<dbReference type="RefSeq" id="WP_168524354.1">
    <property type="nucleotide sequence ID" value="NZ_CALYLA010000025.1"/>
</dbReference>
<feature type="transmembrane region" description="Helical" evidence="1">
    <location>
        <begin position="167"/>
        <end position="192"/>
    </location>
</feature>
<feature type="transmembrane region" description="Helical" evidence="1">
    <location>
        <begin position="199"/>
        <end position="219"/>
    </location>
</feature>
<organism evidence="3 5">
    <name type="scientific">Vibrio aestuarianus</name>
    <dbReference type="NCBI Taxonomy" id="28171"/>
    <lineage>
        <taxon>Bacteria</taxon>
        <taxon>Pseudomonadati</taxon>
        <taxon>Pseudomonadota</taxon>
        <taxon>Gammaproteobacteria</taxon>
        <taxon>Vibrionales</taxon>
        <taxon>Vibrionaceae</taxon>
        <taxon>Vibrio</taxon>
    </lineage>
</organism>
<feature type="transmembrane region" description="Helical" evidence="1">
    <location>
        <begin position="251"/>
        <end position="268"/>
    </location>
</feature>
<evidence type="ECO:0000313" key="3">
    <source>
        <dbReference type="EMBL" id="MDE1241362.1"/>
    </source>
</evidence>
<evidence type="ECO:0000313" key="4">
    <source>
        <dbReference type="EMBL" id="WGK83562.1"/>
    </source>
</evidence>
<accession>A0A9X4F2I0</accession>
<proteinExistence type="predicted"/>
<evidence type="ECO:0000256" key="1">
    <source>
        <dbReference type="SAM" id="Phobius"/>
    </source>
</evidence>
<protein>
    <submittedName>
        <fullName evidence="2">Membrane protein</fullName>
    </submittedName>
</protein>
<evidence type="ECO:0000313" key="5">
    <source>
        <dbReference type="Proteomes" id="UP001140979"/>
    </source>
</evidence>
<dbReference type="AlphaFoldDB" id="A0A9X4F2I0"/>
<gene>
    <name evidence="3" type="ORF">L9W94_04200</name>
    <name evidence="4" type="ORF">PYE51_14165</name>
    <name evidence="2" type="ORF">VAE063_1000299</name>
</gene>
<reference evidence="2" key="2">
    <citation type="submission" date="2022-06" db="EMBL/GenBank/DDBJ databases">
        <authorList>
            <person name="Goudenege D."/>
            <person name="Le Roux F."/>
        </authorList>
    </citation>
    <scope>NUCLEOTIDE SEQUENCE</scope>
    <source>
        <strain evidence="2">12-063</strain>
    </source>
</reference>
<feature type="transmembrane region" description="Helical" evidence="1">
    <location>
        <begin position="122"/>
        <end position="147"/>
    </location>
</feature>
<dbReference type="Proteomes" id="UP001140979">
    <property type="component" value="Unassembled WGS sequence"/>
</dbReference>
<feature type="transmembrane region" description="Helical" evidence="1">
    <location>
        <begin position="21"/>
        <end position="38"/>
    </location>
</feature>
<keyword evidence="6" id="KW-1185">Reference proteome</keyword>
<sequence length="285" mass="32278">MHASIYMLEKELIENKTVTRIPLFLLVCGTLLFVSLLMNNTLQHNLFFEMEFGGDVSDIHLEFADDLNMFITASVGFISLILSSLYFPKTFRKERKEGSSMFWRSMPVSNTMTHVVKIGFGLFLIPVVCSVLVVSADIMLWLLNFATDDRLAVLLEQRSLWYAFQHWFSYVGIMWVIGVCMIPLACFTLLISQLFNSPLLVMFVGGYALKWLSIGAFNTDMVGDFYHAILNLPLQLLTSSNISVILEQVGLGNLAVYFGIGLVSYWASHKLYSTDELSVTSLWAR</sequence>
<dbReference type="EMBL" id="CP118710">
    <property type="protein sequence ID" value="WGK83562.1"/>
    <property type="molecule type" value="Genomic_DNA"/>
</dbReference>